<proteinExistence type="predicted"/>
<gene>
    <name evidence="1" type="ORF">TICRE_13670</name>
</gene>
<dbReference type="RefSeq" id="WP_075726431.1">
    <property type="nucleotide sequence ID" value="NZ_LTDM01000022.1"/>
</dbReference>
<evidence type="ECO:0000313" key="2">
    <source>
        <dbReference type="Proteomes" id="UP000186112"/>
    </source>
</evidence>
<organism evidence="1 2">
    <name type="scientific">Tissierella creatinophila DSM 6911</name>
    <dbReference type="NCBI Taxonomy" id="1123403"/>
    <lineage>
        <taxon>Bacteria</taxon>
        <taxon>Bacillati</taxon>
        <taxon>Bacillota</taxon>
        <taxon>Tissierellia</taxon>
        <taxon>Tissierellales</taxon>
        <taxon>Tissierellaceae</taxon>
        <taxon>Tissierella</taxon>
    </lineage>
</organism>
<reference evidence="1 2" key="1">
    <citation type="submission" date="2016-02" db="EMBL/GenBank/DDBJ databases">
        <title>Genome sequence of Tissierella creatinophila DSM 6911.</title>
        <authorList>
            <person name="Poehlein A."/>
            <person name="Daniel R."/>
        </authorList>
    </citation>
    <scope>NUCLEOTIDE SEQUENCE [LARGE SCALE GENOMIC DNA]</scope>
    <source>
        <strain evidence="1 2">DSM 6911</strain>
    </source>
</reference>
<protein>
    <submittedName>
        <fullName evidence="1">Uncharacterized protein</fullName>
    </submittedName>
</protein>
<comment type="caution">
    <text evidence="1">The sequence shown here is derived from an EMBL/GenBank/DDBJ whole genome shotgun (WGS) entry which is preliminary data.</text>
</comment>
<accession>A0A1U7M5K4</accession>
<evidence type="ECO:0000313" key="1">
    <source>
        <dbReference type="EMBL" id="OLS02566.1"/>
    </source>
</evidence>
<name>A0A1U7M5K4_TISCR</name>
<dbReference type="Proteomes" id="UP000186112">
    <property type="component" value="Unassembled WGS sequence"/>
</dbReference>
<dbReference type="AlphaFoldDB" id="A0A1U7M5K4"/>
<sequence length="74" mass="8506">MNRLQFKMMMEGLITTAIEKICVLGFEDGKEDIEKIVDMIEELEAFWNSSGSLTETDWMEEITSTVESLKLRIG</sequence>
<dbReference type="OrthoDB" id="1955872at2"/>
<dbReference type="EMBL" id="LTDM01000022">
    <property type="protein sequence ID" value="OLS02566.1"/>
    <property type="molecule type" value="Genomic_DNA"/>
</dbReference>
<keyword evidence="2" id="KW-1185">Reference proteome</keyword>